<dbReference type="GO" id="GO:0046872">
    <property type="term" value="F:metal ion binding"/>
    <property type="evidence" value="ECO:0007669"/>
    <property type="project" value="UniProtKB-KW"/>
</dbReference>
<feature type="region of interest" description="Disordered" evidence="7">
    <location>
        <begin position="1"/>
        <end position="21"/>
    </location>
</feature>
<accession>W9GT65</accession>
<dbReference type="InterPro" id="IPR036136">
    <property type="entry name" value="Nit/Sulf_reduc_fer-like_dom_sf"/>
</dbReference>
<keyword evidence="2" id="KW-0349">Heme</keyword>
<evidence type="ECO:0000256" key="7">
    <source>
        <dbReference type="SAM" id="MobiDB-lite"/>
    </source>
</evidence>
<keyword evidence="3" id="KW-0479">Metal-binding</keyword>
<evidence type="ECO:0000313" key="9">
    <source>
        <dbReference type="Proteomes" id="UP000019494"/>
    </source>
</evidence>
<dbReference type="SUPFAM" id="SSF56014">
    <property type="entry name" value="Nitrite and sulphite reductase 4Fe-4S domain-like"/>
    <property type="match status" value="2"/>
</dbReference>
<evidence type="ECO:0000256" key="2">
    <source>
        <dbReference type="ARBA" id="ARBA00022617"/>
    </source>
</evidence>
<dbReference type="SUPFAM" id="SSF55124">
    <property type="entry name" value="Nitrite/Sulfite reductase N-terminal domain-like"/>
    <property type="match status" value="2"/>
</dbReference>
<name>W9GT65_9MICO</name>
<dbReference type="Gene3D" id="3.90.480.10">
    <property type="entry name" value="Sulfite Reductase Hemoprotein,Domain 2"/>
    <property type="match status" value="1"/>
</dbReference>
<dbReference type="InterPro" id="IPR045854">
    <property type="entry name" value="NO2/SO3_Rdtase_4Fe4S_sf"/>
</dbReference>
<dbReference type="GO" id="GO:0016491">
    <property type="term" value="F:oxidoreductase activity"/>
    <property type="evidence" value="ECO:0007669"/>
    <property type="project" value="UniProtKB-KW"/>
</dbReference>
<evidence type="ECO:0000256" key="3">
    <source>
        <dbReference type="ARBA" id="ARBA00022723"/>
    </source>
</evidence>
<keyword evidence="9" id="KW-1185">Reference proteome</keyword>
<dbReference type="EMBL" id="AWQS01000023">
    <property type="protein sequence ID" value="EWT07054.1"/>
    <property type="molecule type" value="Genomic_DNA"/>
</dbReference>
<sequence>MDTAAAPREGSDACPGVSRPFPASDGAMVRLRPGGRPVGVAGLTRLFDTLAGQADPSLQLTSRAALQVRGLPDPLPAQARAGIIATGLVPSLTHELARNIVASPLSGLDSEGVVDIRPLTRALDEGLRADPSLARLPGRFLFVVDDGRGDVIGSAFDVGVIATGDATVTVLAAGASRGWAVPVDAAVPLALDLAREFLLRRAEAASLAWHVRELGLPIGPPGAAAVTLPTGSPPAFGAHGRHAVVGVPLGMLTRPHVAALANLTDEVILTPWRSLVIEGGATGLEPLRRAGLAVTPDSPWARLHACTGLPGCARSAIDTHRLARALAERLPGGHDRLPVHVSGCPRRCGAPSGQYVDLPAPESVSEALALISASTPEDR</sequence>
<evidence type="ECO:0000256" key="5">
    <source>
        <dbReference type="ARBA" id="ARBA00023004"/>
    </source>
</evidence>
<keyword evidence="6" id="KW-0411">Iron-sulfur</keyword>
<evidence type="ECO:0000256" key="6">
    <source>
        <dbReference type="ARBA" id="ARBA00023014"/>
    </source>
</evidence>
<dbReference type="AlphaFoldDB" id="W9GT65"/>
<evidence type="ECO:0000256" key="4">
    <source>
        <dbReference type="ARBA" id="ARBA00023002"/>
    </source>
</evidence>
<dbReference type="InterPro" id="IPR051329">
    <property type="entry name" value="NIR_SIR_4Fe-4S"/>
</dbReference>
<comment type="caution">
    <text evidence="8">The sequence shown here is derived from an EMBL/GenBank/DDBJ whole genome shotgun (WGS) entry which is preliminary data.</text>
</comment>
<dbReference type="Gene3D" id="3.30.413.10">
    <property type="entry name" value="Sulfite Reductase Hemoprotein, domain 1"/>
    <property type="match status" value="2"/>
</dbReference>
<proteinExistence type="predicted"/>
<keyword evidence="4" id="KW-0560">Oxidoreductase</keyword>
<dbReference type="GO" id="GO:0051539">
    <property type="term" value="F:4 iron, 4 sulfur cluster binding"/>
    <property type="evidence" value="ECO:0007669"/>
    <property type="project" value="UniProtKB-KW"/>
</dbReference>
<dbReference type="PATRIC" id="fig|584657.3.peg.996"/>
<keyword evidence="5" id="KW-0408">Iron</keyword>
<protein>
    <submittedName>
        <fullName evidence="8">Precorrin-3B synthase</fullName>
    </submittedName>
</protein>
<dbReference type="OrthoDB" id="105450at2"/>
<reference evidence="9" key="1">
    <citation type="submission" date="2013-08" db="EMBL/GenBank/DDBJ databases">
        <title>Intrasporangium oryzae NRRL B-24470.</title>
        <authorList>
            <person name="Liu H."/>
            <person name="Wang G."/>
        </authorList>
    </citation>
    <scope>NUCLEOTIDE SEQUENCE [LARGE SCALE GENOMIC DNA]</scope>
    <source>
        <strain evidence="9">Q5-1</strain>
    </source>
</reference>
<evidence type="ECO:0000313" key="8">
    <source>
        <dbReference type="EMBL" id="EWT07054.1"/>
    </source>
</evidence>
<organism evidence="8 9">
    <name type="scientific">Intrasporangium chromatireducens Q5-1</name>
    <dbReference type="NCBI Taxonomy" id="584657"/>
    <lineage>
        <taxon>Bacteria</taxon>
        <taxon>Bacillati</taxon>
        <taxon>Actinomycetota</taxon>
        <taxon>Actinomycetes</taxon>
        <taxon>Micrococcales</taxon>
        <taxon>Intrasporangiaceae</taxon>
        <taxon>Intrasporangium</taxon>
    </lineage>
</organism>
<dbReference type="PANTHER" id="PTHR32439:SF9">
    <property type="entry name" value="BLR3264 PROTEIN"/>
    <property type="match status" value="1"/>
</dbReference>
<dbReference type="PANTHER" id="PTHR32439">
    <property type="entry name" value="FERREDOXIN--NITRITE REDUCTASE, CHLOROPLASTIC"/>
    <property type="match status" value="1"/>
</dbReference>
<gene>
    <name evidence="8" type="ORF">N864_12990</name>
</gene>
<evidence type="ECO:0000256" key="1">
    <source>
        <dbReference type="ARBA" id="ARBA00022485"/>
    </source>
</evidence>
<dbReference type="RefSeq" id="WP_034714153.1">
    <property type="nucleotide sequence ID" value="NZ_AWQS01000023.1"/>
</dbReference>
<keyword evidence="1" id="KW-0004">4Fe-4S</keyword>
<dbReference type="Proteomes" id="UP000019494">
    <property type="component" value="Unassembled WGS sequence"/>
</dbReference>